<reference evidence="1" key="1">
    <citation type="submission" date="2014-11" db="EMBL/GenBank/DDBJ databases">
        <authorList>
            <person name="Amaro Gonzalez C."/>
        </authorList>
    </citation>
    <scope>NUCLEOTIDE SEQUENCE</scope>
</reference>
<dbReference type="AlphaFoldDB" id="A0A0E9VN40"/>
<reference evidence="1" key="2">
    <citation type="journal article" date="2015" name="Fish Shellfish Immunol.">
        <title>Early steps in the European eel (Anguilla anguilla)-Vibrio vulnificus interaction in the gills: Role of the RtxA13 toxin.</title>
        <authorList>
            <person name="Callol A."/>
            <person name="Pajuelo D."/>
            <person name="Ebbesson L."/>
            <person name="Teles M."/>
            <person name="MacKenzie S."/>
            <person name="Amaro C."/>
        </authorList>
    </citation>
    <scope>NUCLEOTIDE SEQUENCE</scope>
</reference>
<accession>A0A0E9VN40</accession>
<sequence length="19" mass="2320">MYFIALCNHKKKMSLTFFP</sequence>
<organism evidence="1">
    <name type="scientific">Anguilla anguilla</name>
    <name type="common">European freshwater eel</name>
    <name type="synonym">Muraena anguilla</name>
    <dbReference type="NCBI Taxonomy" id="7936"/>
    <lineage>
        <taxon>Eukaryota</taxon>
        <taxon>Metazoa</taxon>
        <taxon>Chordata</taxon>
        <taxon>Craniata</taxon>
        <taxon>Vertebrata</taxon>
        <taxon>Euteleostomi</taxon>
        <taxon>Actinopterygii</taxon>
        <taxon>Neopterygii</taxon>
        <taxon>Teleostei</taxon>
        <taxon>Anguilliformes</taxon>
        <taxon>Anguillidae</taxon>
        <taxon>Anguilla</taxon>
    </lineage>
</organism>
<evidence type="ECO:0000313" key="1">
    <source>
        <dbReference type="EMBL" id="JAH79472.1"/>
    </source>
</evidence>
<dbReference type="EMBL" id="GBXM01029105">
    <property type="protein sequence ID" value="JAH79472.1"/>
    <property type="molecule type" value="Transcribed_RNA"/>
</dbReference>
<name>A0A0E9VN40_ANGAN</name>
<proteinExistence type="predicted"/>
<protein>
    <submittedName>
        <fullName evidence="1">Uncharacterized protein</fullName>
    </submittedName>
</protein>